<keyword evidence="1" id="KW-0812">Transmembrane</keyword>
<dbReference type="EMBL" id="OU015566">
    <property type="protein sequence ID" value="CAG5108110.1"/>
    <property type="molecule type" value="Genomic_DNA"/>
</dbReference>
<dbReference type="InterPro" id="IPR036779">
    <property type="entry name" value="LysM_dom_sf"/>
</dbReference>
<evidence type="ECO:0000313" key="3">
    <source>
        <dbReference type="EMBL" id="CAG5108110.1"/>
    </source>
</evidence>
<dbReference type="SMART" id="SM00257">
    <property type="entry name" value="LysM"/>
    <property type="match status" value="1"/>
</dbReference>
<keyword evidence="4" id="KW-1185">Reference proteome</keyword>
<feature type="domain" description="LysM" evidence="2">
    <location>
        <begin position="36"/>
        <end position="80"/>
    </location>
</feature>
<gene>
    <name evidence="3" type="ORF">OKIOD_LOCUS12402</name>
</gene>
<accession>A0ABN7T0B1</accession>
<dbReference type="Gene3D" id="3.10.350.10">
    <property type="entry name" value="LysM domain"/>
    <property type="match status" value="1"/>
</dbReference>
<protein>
    <submittedName>
        <fullName evidence="3">Oidioi.mRNA.OKI2018_I69.chr1.g3637.t1.cds</fullName>
    </submittedName>
</protein>
<evidence type="ECO:0000256" key="1">
    <source>
        <dbReference type="SAM" id="Phobius"/>
    </source>
</evidence>
<dbReference type="Proteomes" id="UP001158576">
    <property type="component" value="Chromosome 1"/>
</dbReference>
<sequence length="217" mass="24617">MGKKDEDEIPLLEASEISERRSRVRKTPKLETVETIRYKVQADETLESIALRFAVSKEELKRLNNLFTDSDLITKKEILIPDRRLTAVPTDLLVNIEDQIQDSETSSSIGDATAATDAIFDRIDKSNQEAVHKVSSIGIRHPLTEAEIRQQSENRLNEFLGNLPPVAVLPKFGRYEQNSESTEWCYLGLCGVVVVICVPAFLYYYLIILQKHITIDP</sequence>
<dbReference type="PROSITE" id="PS51782">
    <property type="entry name" value="LYSM"/>
    <property type="match status" value="1"/>
</dbReference>
<feature type="transmembrane region" description="Helical" evidence="1">
    <location>
        <begin position="186"/>
        <end position="206"/>
    </location>
</feature>
<name>A0ABN7T0B1_OIKDI</name>
<evidence type="ECO:0000313" key="4">
    <source>
        <dbReference type="Proteomes" id="UP001158576"/>
    </source>
</evidence>
<keyword evidence="1" id="KW-1133">Transmembrane helix</keyword>
<dbReference type="Pfam" id="PF01476">
    <property type="entry name" value="LysM"/>
    <property type="match status" value="1"/>
</dbReference>
<proteinExistence type="predicted"/>
<evidence type="ECO:0000259" key="2">
    <source>
        <dbReference type="PROSITE" id="PS51782"/>
    </source>
</evidence>
<dbReference type="SUPFAM" id="SSF54106">
    <property type="entry name" value="LysM domain"/>
    <property type="match status" value="1"/>
</dbReference>
<reference evidence="3 4" key="1">
    <citation type="submission" date="2021-04" db="EMBL/GenBank/DDBJ databases">
        <authorList>
            <person name="Bliznina A."/>
        </authorList>
    </citation>
    <scope>NUCLEOTIDE SEQUENCE [LARGE SCALE GENOMIC DNA]</scope>
</reference>
<dbReference type="InterPro" id="IPR018392">
    <property type="entry name" value="LysM"/>
</dbReference>
<keyword evidence="1" id="KW-0472">Membrane</keyword>
<dbReference type="CDD" id="cd00118">
    <property type="entry name" value="LysM"/>
    <property type="match status" value="1"/>
</dbReference>
<organism evidence="3 4">
    <name type="scientific">Oikopleura dioica</name>
    <name type="common">Tunicate</name>
    <dbReference type="NCBI Taxonomy" id="34765"/>
    <lineage>
        <taxon>Eukaryota</taxon>
        <taxon>Metazoa</taxon>
        <taxon>Chordata</taxon>
        <taxon>Tunicata</taxon>
        <taxon>Appendicularia</taxon>
        <taxon>Copelata</taxon>
        <taxon>Oikopleuridae</taxon>
        <taxon>Oikopleura</taxon>
    </lineage>
</organism>